<feature type="non-terminal residue" evidence="7">
    <location>
        <position position="1"/>
    </location>
</feature>
<evidence type="ECO:0000313" key="7">
    <source>
        <dbReference type="EMBL" id="GAI98059.1"/>
    </source>
</evidence>
<dbReference type="Pfam" id="PF17657">
    <property type="entry name" value="DNA_pol3_finger"/>
    <property type="match status" value="1"/>
</dbReference>
<proteinExistence type="predicted"/>
<evidence type="ECO:0000256" key="3">
    <source>
        <dbReference type="ARBA" id="ARBA00022705"/>
    </source>
</evidence>
<keyword evidence="4" id="KW-0239">DNA-directed DNA polymerase</keyword>
<feature type="domain" description="Bacterial DNA polymerase III alpha subunit NTPase" evidence="5">
    <location>
        <begin position="12"/>
        <end position="84"/>
    </location>
</feature>
<accession>X1V0B3</accession>
<dbReference type="PANTHER" id="PTHR32294">
    <property type="entry name" value="DNA POLYMERASE III SUBUNIT ALPHA"/>
    <property type="match status" value="1"/>
</dbReference>
<dbReference type="GO" id="GO:0003887">
    <property type="term" value="F:DNA-directed DNA polymerase activity"/>
    <property type="evidence" value="ECO:0007669"/>
    <property type="project" value="UniProtKB-KW"/>
</dbReference>
<comment type="caution">
    <text evidence="7">The sequence shown here is derived from an EMBL/GenBank/DDBJ whole genome shotgun (WGS) entry which is preliminary data.</text>
</comment>
<evidence type="ECO:0000256" key="1">
    <source>
        <dbReference type="ARBA" id="ARBA00022679"/>
    </source>
</evidence>
<feature type="non-terminal residue" evidence="7">
    <location>
        <position position="271"/>
    </location>
</feature>
<dbReference type="InterPro" id="IPR040982">
    <property type="entry name" value="DNA_pol3_finger"/>
</dbReference>
<dbReference type="GO" id="GO:0008408">
    <property type="term" value="F:3'-5' exonuclease activity"/>
    <property type="evidence" value="ECO:0007669"/>
    <property type="project" value="InterPro"/>
</dbReference>
<keyword evidence="1" id="KW-0808">Transferase</keyword>
<dbReference type="EMBL" id="BARW01020985">
    <property type="protein sequence ID" value="GAI98059.1"/>
    <property type="molecule type" value="Genomic_DNA"/>
</dbReference>
<protein>
    <submittedName>
        <fullName evidence="7">Uncharacterized protein</fullName>
    </submittedName>
</protein>
<dbReference type="AlphaFoldDB" id="X1V0B3"/>
<evidence type="ECO:0000259" key="6">
    <source>
        <dbReference type="Pfam" id="PF17657"/>
    </source>
</evidence>
<evidence type="ECO:0000256" key="2">
    <source>
        <dbReference type="ARBA" id="ARBA00022695"/>
    </source>
</evidence>
<dbReference type="Pfam" id="PF07733">
    <property type="entry name" value="DNA_pol3_alpha"/>
    <property type="match status" value="1"/>
</dbReference>
<evidence type="ECO:0000256" key="4">
    <source>
        <dbReference type="ARBA" id="ARBA00022932"/>
    </source>
</evidence>
<dbReference type="InterPro" id="IPR011708">
    <property type="entry name" value="DNA_pol3_alpha_NTPase_dom"/>
</dbReference>
<reference evidence="7" key="1">
    <citation type="journal article" date="2014" name="Front. Microbiol.">
        <title>High frequency of phylogenetically diverse reductive dehalogenase-homologous genes in deep subseafloor sedimentary metagenomes.</title>
        <authorList>
            <person name="Kawai M."/>
            <person name="Futagami T."/>
            <person name="Toyoda A."/>
            <person name="Takaki Y."/>
            <person name="Nishi S."/>
            <person name="Hori S."/>
            <person name="Arai W."/>
            <person name="Tsubouchi T."/>
            <person name="Morono Y."/>
            <person name="Uchiyama I."/>
            <person name="Ito T."/>
            <person name="Fujiyama A."/>
            <person name="Inagaki F."/>
            <person name="Takami H."/>
        </authorList>
    </citation>
    <scope>NUCLEOTIDE SEQUENCE</scope>
    <source>
        <strain evidence="7">Expedition CK06-06</strain>
    </source>
</reference>
<feature type="domain" description="DNA polymerase III alpha subunit finger" evidence="6">
    <location>
        <begin position="88"/>
        <end position="254"/>
    </location>
</feature>
<organism evidence="7">
    <name type="scientific">marine sediment metagenome</name>
    <dbReference type="NCBI Taxonomy" id="412755"/>
    <lineage>
        <taxon>unclassified sequences</taxon>
        <taxon>metagenomes</taxon>
        <taxon>ecological metagenomes</taxon>
    </lineage>
</organism>
<dbReference type="InterPro" id="IPR004805">
    <property type="entry name" value="DnaE2/DnaE/PolC"/>
</dbReference>
<name>X1V0B3_9ZZZZ</name>
<dbReference type="GO" id="GO:0006260">
    <property type="term" value="P:DNA replication"/>
    <property type="evidence" value="ECO:0007669"/>
    <property type="project" value="UniProtKB-KW"/>
</dbReference>
<evidence type="ECO:0000259" key="5">
    <source>
        <dbReference type="Pfam" id="PF07733"/>
    </source>
</evidence>
<gene>
    <name evidence="7" type="ORF">S12H4_35349</name>
</gene>
<keyword evidence="2" id="KW-0548">Nucleotidyltransferase</keyword>
<keyword evidence="3" id="KW-0235">DNA replication</keyword>
<sequence>RAESLPELKKSNIYKRTELKEFFELCASIDGFPKHLSVHLGGLLIGDGRLADLVPLEWSSGGDIISQYDKDDIEQLGIVKMDLLSLPTLTVIEDTLTSIKRNRGINVDLDKIDRNDPKAFAMLCDGKTIGTFQLESPAQREMAGRLLPKHFEDIIVSISLVRPGPLKSSMDKVYLPRRHRKEPVTYLHPKLKSALSETLGVILYQEQVLKVAHDLAGMSYAEADGFRRAMTHDRTEEEMEKMRDSFISGTLRNGVSKNIALKVFNQLAAFA</sequence>